<proteinExistence type="predicted"/>
<keyword evidence="3" id="KW-1185">Reference proteome</keyword>
<comment type="caution">
    <text evidence="2">The sequence shown here is derived from an EMBL/GenBank/DDBJ whole genome shotgun (WGS) entry which is preliminary data.</text>
</comment>
<organism evidence="2 3">
    <name type="scientific">Homarus americanus</name>
    <name type="common">American lobster</name>
    <dbReference type="NCBI Taxonomy" id="6706"/>
    <lineage>
        <taxon>Eukaryota</taxon>
        <taxon>Metazoa</taxon>
        <taxon>Ecdysozoa</taxon>
        <taxon>Arthropoda</taxon>
        <taxon>Crustacea</taxon>
        <taxon>Multicrustacea</taxon>
        <taxon>Malacostraca</taxon>
        <taxon>Eumalacostraca</taxon>
        <taxon>Eucarida</taxon>
        <taxon>Decapoda</taxon>
        <taxon>Pleocyemata</taxon>
        <taxon>Astacidea</taxon>
        <taxon>Nephropoidea</taxon>
        <taxon>Nephropidae</taxon>
        <taxon>Homarus</taxon>
    </lineage>
</organism>
<evidence type="ECO:0000256" key="1">
    <source>
        <dbReference type="SAM" id="MobiDB-lite"/>
    </source>
</evidence>
<feature type="region of interest" description="Disordered" evidence="1">
    <location>
        <begin position="37"/>
        <end position="77"/>
    </location>
</feature>
<sequence length="77" mass="8948">MASRFAHESLFAFLLAEEEDAVESARDALNYHKLSKREPFARPTKRQKMSQVDPVQRFDGGQIIIKTEEPESKKRKK</sequence>
<reference evidence="2" key="1">
    <citation type="journal article" date="2021" name="Sci. Adv.">
        <title>The American lobster genome reveals insights on longevity, neural, and immune adaptations.</title>
        <authorList>
            <person name="Polinski J.M."/>
            <person name="Zimin A.V."/>
            <person name="Clark K.F."/>
            <person name="Kohn A.B."/>
            <person name="Sadowski N."/>
            <person name="Timp W."/>
            <person name="Ptitsyn A."/>
            <person name="Khanna P."/>
            <person name="Romanova D.Y."/>
            <person name="Williams P."/>
            <person name="Greenwood S.J."/>
            <person name="Moroz L.L."/>
            <person name="Walt D.R."/>
            <person name="Bodnar A.G."/>
        </authorList>
    </citation>
    <scope>NUCLEOTIDE SEQUENCE</scope>
    <source>
        <strain evidence="2">GMGI-L3</strain>
    </source>
</reference>
<dbReference type="Proteomes" id="UP000747542">
    <property type="component" value="Unassembled WGS sequence"/>
</dbReference>
<name>A0A8J5TUI7_HOMAM</name>
<dbReference type="EMBL" id="JAHLQT010002534">
    <property type="protein sequence ID" value="KAG7177332.1"/>
    <property type="molecule type" value="Genomic_DNA"/>
</dbReference>
<protein>
    <submittedName>
        <fullName evidence="2">Uncharacterized protein</fullName>
    </submittedName>
</protein>
<gene>
    <name evidence="2" type="ORF">Hamer_G000659</name>
</gene>
<dbReference type="AlphaFoldDB" id="A0A8J5TUI7"/>
<evidence type="ECO:0000313" key="2">
    <source>
        <dbReference type="EMBL" id="KAG7177332.1"/>
    </source>
</evidence>
<accession>A0A8J5TUI7</accession>
<feature type="compositionally biased region" description="Basic and acidic residues" evidence="1">
    <location>
        <begin position="66"/>
        <end position="77"/>
    </location>
</feature>
<evidence type="ECO:0000313" key="3">
    <source>
        <dbReference type="Proteomes" id="UP000747542"/>
    </source>
</evidence>